<reference evidence="2" key="1">
    <citation type="submission" date="2023-01" db="EMBL/GenBank/DDBJ databases">
        <title>Sulfurovum sp. XTW-4 genome assembly.</title>
        <authorList>
            <person name="Wang J."/>
        </authorList>
    </citation>
    <scope>NUCLEOTIDE SEQUENCE</scope>
    <source>
        <strain evidence="2">XTW-4</strain>
    </source>
</reference>
<evidence type="ECO:0000313" key="2">
    <source>
        <dbReference type="EMBL" id="MDM5263941.1"/>
    </source>
</evidence>
<organism evidence="2 3">
    <name type="scientific">Sulfurovum xiamenensis</name>
    <dbReference type="NCBI Taxonomy" id="3019066"/>
    <lineage>
        <taxon>Bacteria</taxon>
        <taxon>Pseudomonadati</taxon>
        <taxon>Campylobacterota</taxon>
        <taxon>Epsilonproteobacteria</taxon>
        <taxon>Campylobacterales</taxon>
        <taxon>Sulfurovaceae</taxon>
        <taxon>Sulfurovum</taxon>
    </lineage>
</organism>
<evidence type="ECO:0000256" key="1">
    <source>
        <dbReference type="SAM" id="Phobius"/>
    </source>
</evidence>
<dbReference type="Proteomes" id="UP001169066">
    <property type="component" value="Unassembled WGS sequence"/>
</dbReference>
<keyword evidence="1" id="KW-0812">Transmembrane</keyword>
<keyword evidence="3" id="KW-1185">Reference proteome</keyword>
<name>A0ABT7QS82_9BACT</name>
<feature type="transmembrane region" description="Helical" evidence="1">
    <location>
        <begin position="35"/>
        <end position="54"/>
    </location>
</feature>
<protein>
    <submittedName>
        <fullName evidence="2">Uncharacterized protein</fullName>
    </submittedName>
</protein>
<keyword evidence="1" id="KW-0472">Membrane</keyword>
<dbReference type="RefSeq" id="WP_289401867.1">
    <property type="nucleotide sequence ID" value="NZ_JAQIBC010000003.1"/>
</dbReference>
<sequence length="176" mass="20522">MINKLLEQYSLAEKKRLDNPKTYFLLKKSSLARKATFKFTFIFFVLYIATAFLLNGRICYFSIYLVPAFIGAVGVWALIHQKVYKYVFSDELDECRLYVSTIEKFMMKYMGTLLGLITISISVLIFLYFVGVVKISFLPEPCSIKKAVQFNRNYREALEKCIEDIPLETLLPKEEK</sequence>
<dbReference type="EMBL" id="JAQIBC010000003">
    <property type="protein sequence ID" value="MDM5263941.1"/>
    <property type="molecule type" value="Genomic_DNA"/>
</dbReference>
<proteinExistence type="predicted"/>
<evidence type="ECO:0000313" key="3">
    <source>
        <dbReference type="Proteomes" id="UP001169066"/>
    </source>
</evidence>
<accession>A0ABT7QS82</accession>
<feature type="transmembrane region" description="Helical" evidence="1">
    <location>
        <begin position="113"/>
        <end position="137"/>
    </location>
</feature>
<keyword evidence="1" id="KW-1133">Transmembrane helix</keyword>
<gene>
    <name evidence="2" type="ORF">PF327_06990</name>
</gene>
<feature type="transmembrane region" description="Helical" evidence="1">
    <location>
        <begin position="60"/>
        <end position="79"/>
    </location>
</feature>
<comment type="caution">
    <text evidence="2">The sequence shown here is derived from an EMBL/GenBank/DDBJ whole genome shotgun (WGS) entry which is preliminary data.</text>
</comment>